<accession>A0AAD8AL94</accession>
<name>A0AAD8AL94_DIPPU</name>
<dbReference type="AlphaFoldDB" id="A0AAD8AL94"/>
<reference evidence="1" key="1">
    <citation type="journal article" date="2023" name="IScience">
        <title>Live-bearing cockroach genome reveals convergent evolutionary mechanisms linked to viviparity in insects and beyond.</title>
        <authorList>
            <person name="Fouks B."/>
            <person name="Harrison M.C."/>
            <person name="Mikhailova A.A."/>
            <person name="Marchal E."/>
            <person name="English S."/>
            <person name="Carruthers M."/>
            <person name="Jennings E.C."/>
            <person name="Chiamaka E.L."/>
            <person name="Frigard R.A."/>
            <person name="Pippel M."/>
            <person name="Attardo G.M."/>
            <person name="Benoit J.B."/>
            <person name="Bornberg-Bauer E."/>
            <person name="Tobe S.S."/>
        </authorList>
    </citation>
    <scope>NUCLEOTIDE SEQUENCE</scope>
    <source>
        <strain evidence="1">Stay&amp;Tobe</strain>
    </source>
</reference>
<protein>
    <submittedName>
        <fullName evidence="1">Uncharacterized protein</fullName>
    </submittedName>
</protein>
<evidence type="ECO:0000313" key="1">
    <source>
        <dbReference type="EMBL" id="KAJ9601131.1"/>
    </source>
</evidence>
<evidence type="ECO:0000313" key="2">
    <source>
        <dbReference type="Proteomes" id="UP001233999"/>
    </source>
</evidence>
<dbReference type="EMBL" id="JASPKZ010000034">
    <property type="protein sequence ID" value="KAJ9601131.1"/>
    <property type="molecule type" value="Genomic_DNA"/>
</dbReference>
<dbReference type="Proteomes" id="UP001233999">
    <property type="component" value="Unassembled WGS sequence"/>
</dbReference>
<sequence length="127" mass="14510">TDMDCIKNKYCKGYVSHVRSLEGGMDSSEEEENSEEDCTSDSEFLIAAIHGVHARTLMSEFDIDLQTTFAQCIVNIIIKHQAKELPMNIIAFHISRIQIGKRNRIFTSFSEILLQHINEFTNTTILE</sequence>
<feature type="non-terminal residue" evidence="1">
    <location>
        <position position="127"/>
    </location>
</feature>
<comment type="caution">
    <text evidence="1">The sequence shown here is derived from an EMBL/GenBank/DDBJ whole genome shotgun (WGS) entry which is preliminary data.</text>
</comment>
<reference evidence="1" key="2">
    <citation type="submission" date="2023-05" db="EMBL/GenBank/DDBJ databases">
        <authorList>
            <person name="Fouks B."/>
        </authorList>
    </citation>
    <scope>NUCLEOTIDE SEQUENCE</scope>
    <source>
        <strain evidence="1">Stay&amp;Tobe</strain>
        <tissue evidence="1">Testes</tissue>
    </source>
</reference>
<gene>
    <name evidence="1" type="ORF">L9F63_000710</name>
</gene>
<feature type="non-terminal residue" evidence="1">
    <location>
        <position position="1"/>
    </location>
</feature>
<proteinExistence type="predicted"/>
<keyword evidence="2" id="KW-1185">Reference proteome</keyword>
<organism evidence="1 2">
    <name type="scientific">Diploptera punctata</name>
    <name type="common">Pacific beetle cockroach</name>
    <dbReference type="NCBI Taxonomy" id="6984"/>
    <lineage>
        <taxon>Eukaryota</taxon>
        <taxon>Metazoa</taxon>
        <taxon>Ecdysozoa</taxon>
        <taxon>Arthropoda</taxon>
        <taxon>Hexapoda</taxon>
        <taxon>Insecta</taxon>
        <taxon>Pterygota</taxon>
        <taxon>Neoptera</taxon>
        <taxon>Polyneoptera</taxon>
        <taxon>Dictyoptera</taxon>
        <taxon>Blattodea</taxon>
        <taxon>Blaberoidea</taxon>
        <taxon>Blaberidae</taxon>
        <taxon>Diplopterinae</taxon>
        <taxon>Diploptera</taxon>
    </lineage>
</organism>